<protein>
    <recommendedName>
        <fullName evidence="2">NACHT domain-containing protein</fullName>
    </recommendedName>
</protein>
<dbReference type="InterPro" id="IPR007111">
    <property type="entry name" value="NACHT_NTPase"/>
</dbReference>
<evidence type="ECO:0000259" key="2">
    <source>
        <dbReference type="PROSITE" id="PS50837"/>
    </source>
</evidence>
<gene>
    <name evidence="3" type="ORF">D9619_011966</name>
</gene>
<reference evidence="3 4" key="1">
    <citation type="journal article" date="2020" name="ISME J.">
        <title>Uncovering the hidden diversity of litter-decomposition mechanisms in mushroom-forming fungi.</title>
        <authorList>
            <person name="Floudas D."/>
            <person name="Bentzer J."/>
            <person name="Ahren D."/>
            <person name="Johansson T."/>
            <person name="Persson P."/>
            <person name="Tunlid A."/>
        </authorList>
    </citation>
    <scope>NUCLEOTIDE SEQUENCE [LARGE SCALE GENOMIC DNA]</scope>
    <source>
        <strain evidence="3 4">CBS 101986</strain>
    </source>
</reference>
<dbReference type="InterPro" id="IPR056884">
    <property type="entry name" value="NPHP3-like_N"/>
</dbReference>
<dbReference type="Proteomes" id="UP000567179">
    <property type="component" value="Unassembled WGS sequence"/>
</dbReference>
<dbReference type="AlphaFoldDB" id="A0A8H5EWB3"/>
<dbReference type="InterPro" id="IPR027417">
    <property type="entry name" value="P-loop_NTPase"/>
</dbReference>
<keyword evidence="4" id="KW-1185">Reference proteome</keyword>
<dbReference type="PROSITE" id="PS50837">
    <property type="entry name" value="NACHT"/>
    <property type="match status" value="1"/>
</dbReference>
<dbReference type="Gene3D" id="3.40.50.300">
    <property type="entry name" value="P-loop containing nucleotide triphosphate hydrolases"/>
    <property type="match status" value="1"/>
</dbReference>
<accession>A0A8H5EWB3</accession>
<keyword evidence="1" id="KW-0677">Repeat</keyword>
<name>A0A8H5EWB3_9AGAR</name>
<feature type="domain" description="NACHT" evidence="2">
    <location>
        <begin position="100"/>
        <end position="248"/>
    </location>
</feature>
<dbReference type="PANTHER" id="PTHR10039:SF14">
    <property type="entry name" value="NACHT DOMAIN-CONTAINING PROTEIN"/>
    <property type="match status" value="1"/>
</dbReference>
<dbReference type="PANTHER" id="PTHR10039">
    <property type="entry name" value="AMELOGENIN"/>
    <property type="match status" value="1"/>
</dbReference>
<comment type="caution">
    <text evidence="3">The sequence shown here is derived from an EMBL/GenBank/DDBJ whole genome shotgun (WGS) entry which is preliminary data.</text>
</comment>
<evidence type="ECO:0000256" key="1">
    <source>
        <dbReference type="ARBA" id="ARBA00022737"/>
    </source>
</evidence>
<evidence type="ECO:0000313" key="3">
    <source>
        <dbReference type="EMBL" id="KAF5314353.1"/>
    </source>
</evidence>
<dbReference type="SUPFAM" id="SSF52540">
    <property type="entry name" value="P-loop containing nucleoside triphosphate hydrolases"/>
    <property type="match status" value="1"/>
</dbReference>
<proteinExistence type="predicted"/>
<evidence type="ECO:0000313" key="4">
    <source>
        <dbReference type="Proteomes" id="UP000567179"/>
    </source>
</evidence>
<sequence>MPQSASGNPGPRNVAGVSMFRNASNINFHNSTIITTGSRGTEKKKEIADAMALLESRAEKGAPYDAAAREDVPKCHERTRVAIIEGTHNWANSQESGTAPLMWIYGPAGSGKTTIMQTMAESFDKEGSLAVSFFFSRLSVARPADKENFVITMAHQLSLCILALQQPLADALSDKSILTKSLTKQLDSLIINPLKTLDPAQVGPRCIFLVDGLDECNGDTAQRDVLHLLERLLDQAPHRFRILVASRPLSHIQSFFARASIRERTQTTPLDNDYQSDEDIRQYLVSKFGEIQGDHPASTELSSEWPALSDIDVLVERASGQFIYASVVMKFIANHGRHPDESLQTIIRSNAGGNARPYEELDAIYAQVLSTIEPQNLEFVYTLLGCLVLGEREYCFAEVAQNQATAQVDSLFSIPPGTTASRTNRVYPLITAGGNGMAFSHASFPEYLLDRSRSKEFFLNMPKVHCTLARIWFKSYSALFKDHPDGGAASYEVEQYKSRTLPYNVIFHCREAEWTPELQQDILAFDLQTALHFIGPPTYLGCDWAAGFLWVYFTFWLQQHHPQLSGHTELLRGCIRSWLPVQQISPAERRIIASVLTWYNHTGILLHEDGSSSDDSSDSIERDTSPIEAFVGLREEFNDVQDDSCIWICRTFVPDAAMDGAFFSNGDIYTEMMLRYMNDFKSFDPNILKVLCRASPHDTLSTRLYRILQRQRTAQEHGSNSDEEDADVEKESMLLICIYLFECGFPYISQHRHKPKFDPRNRRYCPLCLVLDPFREESADIELSRDPPLKPDAVPAEMAEEQELRLLQIGHVRQFIPGIPLLWLQAWIVWFADMVIRFFPVVA</sequence>
<dbReference type="EMBL" id="JAACJJ010000044">
    <property type="protein sequence ID" value="KAF5314353.1"/>
    <property type="molecule type" value="Genomic_DNA"/>
</dbReference>
<organism evidence="3 4">
    <name type="scientific">Psilocybe cf. subviscida</name>
    <dbReference type="NCBI Taxonomy" id="2480587"/>
    <lineage>
        <taxon>Eukaryota</taxon>
        <taxon>Fungi</taxon>
        <taxon>Dikarya</taxon>
        <taxon>Basidiomycota</taxon>
        <taxon>Agaricomycotina</taxon>
        <taxon>Agaricomycetes</taxon>
        <taxon>Agaricomycetidae</taxon>
        <taxon>Agaricales</taxon>
        <taxon>Agaricineae</taxon>
        <taxon>Strophariaceae</taxon>
        <taxon>Psilocybe</taxon>
    </lineage>
</organism>
<dbReference type="OrthoDB" id="5967843at2759"/>
<dbReference type="Pfam" id="PF24883">
    <property type="entry name" value="NPHP3_N"/>
    <property type="match status" value="1"/>
</dbReference>